<organism evidence="1 2">
    <name type="scientific">Melastoma candidum</name>
    <dbReference type="NCBI Taxonomy" id="119954"/>
    <lineage>
        <taxon>Eukaryota</taxon>
        <taxon>Viridiplantae</taxon>
        <taxon>Streptophyta</taxon>
        <taxon>Embryophyta</taxon>
        <taxon>Tracheophyta</taxon>
        <taxon>Spermatophyta</taxon>
        <taxon>Magnoliopsida</taxon>
        <taxon>eudicotyledons</taxon>
        <taxon>Gunneridae</taxon>
        <taxon>Pentapetalae</taxon>
        <taxon>rosids</taxon>
        <taxon>malvids</taxon>
        <taxon>Myrtales</taxon>
        <taxon>Melastomataceae</taxon>
        <taxon>Melastomatoideae</taxon>
        <taxon>Melastomateae</taxon>
        <taxon>Melastoma</taxon>
    </lineage>
</organism>
<protein>
    <submittedName>
        <fullName evidence="1">Uncharacterized protein</fullName>
    </submittedName>
</protein>
<dbReference type="EMBL" id="CM042883">
    <property type="protein sequence ID" value="KAI4372318.1"/>
    <property type="molecule type" value="Genomic_DNA"/>
</dbReference>
<evidence type="ECO:0000313" key="2">
    <source>
        <dbReference type="Proteomes" id="UP001057402"/>
    </source>
</evidence>
<sequence length="637" mass="71673">MSILDKCKCKAHLNQAHALIVKTSLHANHLIVAKLLRKLLSASPTPSSSDLRLSSSIFRSIPSPDSFLFNTIIRAHLFARCYLSSWSFFARMVHLGIPLDSFAFSLVLQACGRMGPQDRGRLVHSLVVKLGFQSDIFVQTALVEMYSKSGCADSARTIFYGIEEPDTVSYNVLLAEYVRMGEMGLARDLFDGMPNRDLVSWNTMIHGYASVGNFAEAKELFERTEDRDAISWSSMIGAYARTRQSNEAVRLFYKMQAAGIVPDKITMVSVLSACGDIGALGMGRMAHQFLDRNRIEIDMKLGTSLIDMYSKCGDIDSSLSVFNVMKEKDVFTWSAMIIGLANHGSGELALEYFSKMIDEGIAPNDITFVGVLSACSHRGLVDVGRKYFYSMNHIYGVAPKIEHYGCMVDILARAGHVMEARQLIGSMPFEPDAVIWRALLSGCRTHKHNDDIVEEATVKLLQMEPIIDGNYLLLSNLHTQAKKWDEVSNIWRTMREMNLRKIPGSSSIEVNNTVHEFLAGDRLHPQSEQIFQMLDEIYDKLKNAGHKPLTCLISQDLEENEKEAMLAHHSEKLAVAYGLLYTDHGSPIRIVKNLRVCEDCHVTFKLISLIYDRKIIVRDRNRFHHFNGGACSCKDYW</sequence>
<name>A0ACB9R4C3_9MYRT</name>
<evidence type="ECO:0000313" key="1">
    <source>
        <dbReference type="EMBL" id="KAI4372318.1"/>
    </source>
</evidence>
<keyword evidence="2" id="KW-1185">Reference proteome</keyword>
<comment type="caution">
    <text evidence="1">The sequence shown here is derived from an EMBL/GenBank/DDBJ whole genome shotgun (WGS) entry which is preliminary data.</text>
</comment>
<proteinExistence type="predicted"/>
<reference evidence="2" key="1">
    <citation type="journal article" date="2023" name="Front. Plant Sci.">
        <title>Chromosomal-level genome assembly of Melastoma candidum provides insights into trichome evolution.</title>
        <authorList>
            <person name="Zhong Y."/>
            <person name="Wu W."/>
            <person name="Sun C."/>
            <person name="Zou P."/>
            <person name="Liu Y."/>
            <person name="Dai S."/>
            <person name="Zhou R."/>
        </authorList>
    </citation>
    <scope>NUCLEOTIDE SEQUENCE [LARGE SCALE GENOMIC DNA]</scope>
</reference>
<gene>
    <name evidence="1" type="ORF">MLD38_010563</name>
</gene>
<accession>A0ACB9R4C3</accession>
<dbReference type="Proteomes" id="UP001057402">
    <property type="component" value="Chromosome 4"/>
</dbReference>